<dbReference type="AlphaFoldDB" id="A0AA38MKD2"/>
<proteinExistence type="predicted"/>
<reference evidence="2" key="1">
    <citation type="journal article" date="2023" name="G3 (Bethesda)">
        <title>Whole genome assemblies of Zophobas morio and Tenebrio molitor.</title>
        <authorList>
            <person name="Kaur S."/>
            <person name="Stinson S.A."/>
            <person name="diCenzo G.C."/>
        </authorList>
    </citation>
    <scope>NUCLEOTIDE SEQUENCE</scope>
    <source>
        <strain evidence="2">QUZm001</strain>
    </source>
</reference>
<dbReference type="EMBL" id="JALNTZ010000003">
    <property type="protein sequence ID" value="KAJ3659182.1"/>
    <property type="molecule type" value="Genomic_DNA"/>
</dbReference>
<keyword evidence="3" id="KW-1185">Reference proteome</keyword>
<organism evidence="2 3">
    <name type="scientific">Zophobas morio</name>
    <dbReference type="NCBI Taxonomy" id="2755281"/>
    <lineage>
        <taxon>Eukaryota</taxon>
        <taxon>Metazoa</taxon>
        <taxon>Ecdysozoa</taxon>
        <taxon>Arthropoda</taxon>
        <taxon>Hexapoda</taxon>
        <taxon>Insecta</taxon>
        <taxon>Pterygota</taxon>
        <taxon>Neoptera</taxon>
        <taxon>Endopterygota</taxon>
        <taxon>Coleoptera</taxon>
        <taxon>Polyphaga</taxon>
        <taxon>Cucujiformia</taxon>
        <taxon>Tenebrionidae</taxon>
        <taxon>Zophobas</taxon>
    </lineage>
</organism>
<gene>
    <name evidence="2" type="ORF">Zmor_010885</name>
</gene>
<evidence type="ECO:0000256" key="1">
    <source>
        <dbReference type="SAM" id="Phobius"/>
    </source>
</evidence>
<evidence type="ECO:0000313" key="2">
    <source>
        <dbReference type="EMBL" id="KAJ3659182.1"/>
    </source>
</evidence>
<protein>
    <submittedName>
        <fullName evidence="2">Uncharacterized protein</fullName>
    </submittedName>
</protein>
<feature type="transmembrane region" description="Helical" evidence="1">
    <location>
        <begin position="89"/>
        <end position="114"/>
    </location>
</feature>
<sequence length="167" mass="18781">MLLWYSSFFKHVTKWCFGTAIAQFFVFLFIFLGVSYLSTLIEIDYTNQVISEYEKFIVLASSLYMVVPFALSNVFLFGILHRNPLILKVFMIGSLINCVVILIVVIGSGIFLAIEGTDYIAYSLIAVGIVLQLFLGHGILLVHGTRQKYLHGPEATSVNSDRNIEET</sequence>
<keyword evidence="1" id="KW-1133">Transmembrane helix</keyword>
<dbReference type="Proteomes" id="UP001168821">
    <property type="component" value="Unassembled WGS sequence"/>
</dbReference>
<evidence type="ECO:0000313" key="3">
    <source>
        <dbReference type="Proteomes" id="UP001168821"/>
    </source>
</evidence>
<feature type="transmembrane region" description="Helical" evidence="1">
    <location>
        <begin position="120"/>
        <end position="142"/>
    </location>
</feature>
<keyword evidence="1" id="KW-0472">Membrane</keyword>
<accession>A0AA38MKD2</accession>
<feature type="transmembrane region" description="Helical" evidence="1">
    <location>
        <begin position="12"/>
        <end position="36"/>
    </location>
</feature>
<feature type="transmembrane region" description="Helical" evidence="1">
    <location>
        <begin position="56"/>
        <end position="77"/>
    </location>
</feature>
<name>A0AA38MKD2_9CUCU</name>
<comment type="caution">
    <text evidence="2">The sequence shown here is derived from an EMBL/GenBank/DDBJ whole genome shotgun (WGS) entry which is preliminary data.</text>
</comment>
<keyword evidence="1" id="KW-0812">Transmembrane</keyword>